<dbReference type="GO" id="GO:0003700">
    <property type="term" value="F:DNA-binding transcription factor activity"/>
    <property type="evidence" value="ECO:0007669"/>
    <property type="project" value="TreeGrafter"/>
</dbReference>
<dbReference type="RefSeq" id="WP_042911385.1">
    <property type="nucleotide sequence ID" value="NZ_MBEE01000049.1"/>
</dbReference>
<dbReference type="SUPFAM" id="SSF46689">
    <property type="entry name" value="Homeodomain-like"/>
    <property type="match status" value="1"/>
</dbReference>
<evidence type="ECO:0000259" key="5">
    <source>
        <dbReference type="PROSITE" id="PS50977"/>
    </source>
</evidence>
<sequence length="189" mass="20495">MVSRPVTDVEPSTRRRILAATFVVLARDGRRKLQLSDVAAEAKVSRPTLYRYFGSKEGLLEAFGLYEQDNFDAGIAAAVAGLSGADRLDAALQFIVDFQSSYSLGSLADTEPDHVLYQMKRVLPIMHERITRLIPGDKGDVAAAAVVRIAVCHYMIGGGSPDQFLAELRHAAGLDPTRRRLPRSAVAAG</sequence>
<name>A0A1B9DCI1_MYCMA</name>
<dbReference type="AlphaFoldDB" id="A0A1B9DCI1"/>
<protein>
    <submittedName>
        <fullName evidence="6">TetR family transcriptional regulator</fullName>
    </submittedName>
</protein>
<evidence type="ECO:0000256" key="4">
    <source>
        <dbReference type="PROSITE-ProRule" id="PRU00335"/>
    </source>
</evidence>
<dbReference type="InterPro" id="IPR009057">
    <property type="entry name" value="Homeodomain-like_sf"/>
</dbReference>
<evidence type="ECO:0000256" key="1">
    <source>
        <dbReference type="ARBA" id="ARBA00023015"/>
    </source>
</evidence>
<dbReference type="PROSITE" id="PS50977">
    <property type="entry name" value="HTH_TETR_2"/>
    <property type="match status" value="1"/>
</dbReference>
<reference evidence="6 7" key="1">
    <citation type="submission" date="2016-06" db="EMBL/GenBank/DDBJ databases">
        <authorList>
            <person name="Kjaerup R.B."/>
            <person name="Dalgaard T.S."/>
            <person name="Juul-Madsen H.R."/>
        </authorList>
    </citation>
    <scope>NUCLEOTIDE SEQUENCE [LARGE SCALE GENOMIC DNA]</scope>
    <source>
        <strain evidence="6 7">E3012</strain>
    </source>
</reference>
<keyword evidence="2 4" id="KW-0238">DNA-binding</keyword>
<dbReference type="Proteomes" id="UP000092683">
    <property type="component" value="Unassembled WGS sequence"/>
</dbReference>
<feature type="domain" description="HTH tetR-type" evidence="5">
    <location>
        <begin position="11"/>
        <end position="71"/>
    </location>
</feature>
<evidence type="ECO:0000313" key="6">
    <source>
        <dbReference type="EMBL" id="OCB60286.1"/>
    </source>
</evidence>
<proteinExistence type="predicted"/>
<accession>A0A1B9DCI1</accession>
<dbReference type="PRINTS" id="PR00455">
    <property type="entry name" value="HTHTETR"/>
</dbReference>
<dbReference type="InterPro" id="IPR001647">
    <property type="entry name" value="HTH_TetR"/>
</dbReference>
<dbReference type="PANTHER" id="PTHR30055:SF234">
    <property type="entry name" value="HTH-TYPE TRANSCRIPTIONAL REGULATOR BETI"/>
    <property type="match status" value="1"/>
</dbReference>
<dbReference type="OrthoDB" id="4722751at2"/>
<dbReference type="InterPro" id="IPR050109">
    <property type="entry name" value="HTH-type_TetR-like_transc_reg"/>
</dbReference>
<gene>
    <name evidence="6" type="ORF">A5677_14000</name>
</gene>
<dbReference type="GO" id="GO:0000976">
    <property type="term" value="F:transcription cis-regulatory region binding"/>
    <property type="evidence" value="ECO:0007669"/>
    <property type="project" value="TreeGrafter"/>
</dbReference>
<keyword evidence="3" id="KW-0804">Transcription</keyword>
<dbReference type="EMBL" id="MBEE01000049">
    <property type="protein sequence ID" value="OCB60286.1"/>
    <property type="molecule type" value="Genomic_DNA"/>
</dbReference>
<evidence type="ECO:0000256" key="2">
    <source>
        <dbReference type="ARBA" id="ARBA00023125"/>
    </source>
</evidence>
<dbReference type="Pfam" id="PF00440">
    <property type="entry name" value="TetR_N"/>
    <property type="match status" value="1"/>
</dbReference>
<dbReference type="Gene3D" id="1.10.357.10">
    <property type="entry name" value="Tetracycline Repressor, domain 2"/>
    <property type="match status" value="1"/>
</dbReference>
<dbReference type="PANTHER" id="PTHR30055">
    <property type="entry name" value="HTH-TYPE TRANSCRIPTIONAL REGULATOR RUTR"/>
    <property type="match status" value="1"/>
</dbReference>
<organism evidence="6 7">
    <name type="scientific">Mycobacterium malmoense</name>
    <dbReference type="NCBI Taxonomy" id="1780"/>
    <lineage>
        <taxon>Bacteria</taxon>
        <taxon>Bacillati</taxon>
        <taxon>Actinomycetota</taxon>
        <taxon>Actinomycetes</taxon>
        <taxon>Mycobacteriales</taxon>
        <taxon>Mycobacteriaceae</taxon>
        <taxon>Mycobacterium</taxon>
    </lineage>
</organism>
<feature type="DNA-binding region" description="H-T-H motif" evidence="4">
    <location>
        <begin position="34"/>
        <end position="53"/>
    </location>
</feature>
<evidence type="ECO:0000313" key="7">
    <source>
        <dbReference type="Proteomes" id="UP000092683"/>
    </source>
</evidence>
<comment type="caution">
    <text evidence="6">The sequence shown here is derived from an EMBL/GenBank/DDBJ whole genome shotgun (WGS) entry which is preliminary data.</text>
</comment>
<keyword evidence="1" id="KW-0805">Transcription regulation</keyword>
<evidence type="ECO:0000256" key="3">
    <source>
        <dbReference type="ARBA" id="ARBA00023163"/>
    </source>
</evidence>